<dbReference type="AlphaFoldDB" id="A0A5C2SNY7"/>
<dbReference type="EMBL" id="ML122252">
    <property type="protein sequence ID" value="RPD65555.1"/>
    <property type="molecule type" value="Genomic_DNA"/>
</dbReference>
<keyword evidence="3" id="KW-1185">Reference proteome</keyword>
<evidence type="ECO:0000313" key="2">
    <source>
        <dbReference type="EMBL" id="RPD65555.1"/>
    </source>
</evidence>
<evidence type="ECO:0000256" key="1">
    <source>
        <dbReference type="SAM" id="SignalP"/>
    </source>
</evidence>
<dbReference type="STRING" id="1328759.A0A5C2SNY7"/>
<gene>
    <name evidence="2" type="ORF">L227DRAFT_560283</name>
</gene>
<accession>A0A5C2SNY7</accession>
<dbReference type="Proteomes" id="UP000313359">
    <property type="component" value="Unassembled WGS sequence"/>
</dbReference>
<proteinExistence type="predicted"/>
<keyword evidence="1" id="KW-0732">Signal</keyword>
<evidence type="ECO:0000313" key="3">
    <source>
        <dbReference type="Proteomes" id="UP000313359"/>
    </source>
</evidence>
<reference evidence="2" key="1">
    <citation type="journal article" date="2018" name="Genome Biol. Evol.">
        <title>Genomics and development of Lentinus tigrinus, a white-rot wood-decaying mushroom with dimorphic fruiting bodies.</title>
        <authorList>
            <person name="Wu B."/>
            <person name="Xu Z."/>
            <person name="Knudson A."/>
            <person name="Carlson A."/>
            <person name="Chen N."/>
            <person name="Kovaka S."/>
            <person name="LaButti K."/>
            <person name="Lipzen A."/>
            <person name="Pennachio C."/>
            <person name="Riley R."/>
            <person name="Schakwitz W."/>
            <person name="Umezawa K."/>
            <person name="Ohm R.A."/>
            <person name="Grigoriev I.V."/>
            <person name="Nagy L.G."/>
            <person name="Gibbons J."/>
            <person name="Hibbett D."/>
        </authorList>
    </citation>
    <scope>NUCLEOTIDE SEQUENCE [LARGE SCALE GENOMIC DNA]</scope>
    <source>
        <strain evidence="2">ALCF2SS1-6</strain>
    </source>
</reference>
<feature type="chain" id="PRO_5022914929" evidence="1">
    <location>
        <begin position="28"/>
        <end position="264"/>
    </location>
</feature>
<feature type="signal peptide" evidence="1">
    <location>
        <begin position="1"/>
        <end position="27"/>
    </location>
</feature>
<sequence length="264" mass="28360">MSCQPLSALSLHLFLVTIQLLVEDSWSAPNGTMYQTYSLRINPSNQTITVSTSSPHIPVTIHTPSLAAHPDNDWLSWCKSWQSLSSGEVTVEEIKAVTIWLQSHSSSVWFLLSQEPIPSPFLPTPIPHPIGNPSDASVHGVSPADAIASSLISPSDMSSLSMSRTSSHGDPFTPADTLQMMSLVHHKDIPENVDADNDVIHTSDGFKRDANAWHPNMSMHGMSPANVIASSLVSPSNTYSSGMSPMSSHGMFTPAGLLQTIPAV</sequence>
<organism evidence="2 3">
    <name type="scientific">Lentinus tigrinus ALCF2SS1-6</name>
    <dbReference type="NCBI Taxonomy" id="1328759"/>
    <lineage>
        <taxon>Eukaryota</taxon>
        <taxon>Fungi</taxon>
        <taxon>Dikarya</taxon>
        <taxon>Basidiomycota</taxon>
        <taxon>Agaricomycotina</taxon>
        <taxon>Agaricomycetes</taxon>
        <taxon>Polyporales</taxon>
        <taxon>Polyporaceae</taxon>
        <taxon>Lentinus</taxon>
    </lineage>
</organism>
<name>A0A5C2SNY7_9APHY</name>
<protein>
    <submittedName>
        <fullName evidence="2">Uncharacterized protein</fullName>
    </submittedName>
</protein>